<organism evidence="1">
    <name type="scientific">marine sediment metagenome</name>
    <dbReference type="NCBI Taxonomy" id="412755"/>
    <lineage>
        <taxon>unclassified sequences</taxon>
        <taxon>metagenomes</taxon>
        <taxon>ecological metagenomes</taxon>
    </lineage>
</organism>
<gene>
    <name evidence="1" type="ORF">LCGC14_0128710</name>
</gene>
<dbReference type="EMBL" id="LAZR01000042">
    <property type="protein sequence ID" value="KKO00105.1"/>
    <property type="molecule type" value="Genomic_DNA"/>
</dbReference>
<evidence type="ECO:0000313" key="1">
    <source>
        <dbReference type="EMBL" id="KKO00105.1"/>
    </source>
</evidence>
<reference evidence="1" key="1">
    <citation type="journal article" date="2015" name="Nature">
        <title>Complex archaea that bridge the gap between prokaryotes and eukaryotes.</title>
        <authorList>
            <person name="Spang A."/>
            <person name="Saw J.H."/>
            <person name="Jorgensen S.L."/>
            <person name="Zaremba-Niedzwiedzka K."/>
            <person name="Martijn J."/>
            <person name="Lind A.E."/>
            <person name="van Eijk R."/>
            <person name="Schleper C."/>
            <person name="Guy L."/>
            <person name="Ettema T.J."/>
        </authorList>
    </citation>
    <scope>NUCLEOTIDE SEQUENCE</scope>
</reference>
<dbReference type="AlphaFoldDB" id="A0A0F9V7Z3"/>
<proteinExistence type="predicted"/>
<comment type="caution">
    <text evidence="1">The sequence shown here is derived from an EMBL/GenBank/DDBJ whole genome shotgun (WGS) entry which is preliminary data.</text>
</comment>
<accession>A0A0F9V7Z3</accession>
<name>A0A0F9V7Z3_9ZZZZ</name>
<sequence length="108" mass="12564">MKILTRLAICCAFLFTGMLYSQTKNTAPSNPNAEDEGPVMFQFEPNYETATMLQREALKQKIRGLDTLNISDRKRQRLIKAFYKESRAINFKNSVLVNTEFEEEDFED</sequence>
<protein>
    <submittedName>
        <fullName evidence="1">Uncharacterized protein</fullName>
    </submittedName>
</protein>